<feature type="region of interest" description="Disordered" evidence="1">
    <location>
        <begin position="1"/>
        <end position="27"/>
    </location>
</feature>
<sequence length="201" mass="22369">MSETHGQLPEGGCPDPERGKTPEKFTDSFVDGRKIEKDNERKIAGGVDDNRWTWKQCKPSGISVNVSVENDGPIESESSKCYVENEKNGGKAKELDTLAVDLRPPRSNIESGYLNKGPKGKNGREDGEAPAVKRKPPGYPEEAGLGKGIKMSSMEKEAMRERLRMTLLKQCSDYLEADGSSRYTRDTFRRVFTDKVDNLIP</sequence>
<name>A0AAW2I9F3_9NEOP</name>
<evidence type="ECO:0000313" key="2">
    <source>
        <dbReference type="EMBL" id="KAL0278747.1"/>
    </source>
</evidence>
<proteinExistence type="predicted"/>
<gene>
    <name evidence="2" type="ORF">PYX00_000477</name>
</gene>
<comment type="caution">
    <text evidence="2">The sequence shown here is derived from an EMBL/GenBank/DDBJ whole genome shotgun (WGS) entry which is preliminary data.</text>
</comment>
<protein>
    <submittedName>
        <fullName evidence="2">Uncharacterized protein</fullName>
    </submittedName>
</protein>
<organism evidence="2">
    <name type="scientific">Menopon gallinae</name>
    <name type="common">poultry shaft louse</name>
    <dbReference type="NCBI Taxonomy" id="328185"/>
    <lineage>
        <taxon>Eukaryota</taxon>
        <taxon>Metazoa</taxon>
        <taxon>Ecdysozoa</taxon>
        <taxon>Arthropoda</taxon>
        <taxon>Hexapoda</taxon>
        <taxon>Insecta</taxon>
        <taxon>Pterygota</taxon>
        <taxon>Neoptera</taxon>
        <taxon>Paraneoptera</taxon>
        <taxon>Psocodea</taxon>
        <taxon>Troctomorpha</taxon>
        <taxon>Phthiraptera</taxon>
        <taxon>Amblycera</taxon>
        <taxon>Menoponidae</taxon>
        <taxon>Menopon</taxon>
    </lineage>
</organism>
<evidence type="ECO:0000256" key="1">
    <source>
        <dbReference type="SAM" id="MobiDB-lite"/>
    </source>
</evidence>
<reference evidence="2" key="1">
    <citation type="journal article" date="2024" name="Gigascience">
        <title>Chromosome-level genome of the poultry shaft louse Menopon gallinae provides insight into the host-switching and adaptive evolution of parasitic lice.</title>
        <authorList>
            <person name="Xu Y."/>
            <person name="Ma L."/>
            <person name="Liu S."/>
            <person name="Liang Y."/>
            <person name="Liu Q."/>
            <person name="He Z."/>
            <person name="Tian L."/>
            <person name="Duan Y."/>
            <person name="Cai W."/>
            <person name="Li H."/>
            <person name="Song F."/>
        </authorList>
    </citation>
    <scope>NUCLEOTIDE SEQUENCE</scope>
    <source>
        <strain evidence="2">Cailab_2023a</strain>
    </source>
</reference>
<accession>A0AAW2I9F3</accession>
<feature type="region of interest" description="Disordered" evidence="1">
    <location>
        <begin position="102"/>
        <end position="152"/>
    </location>
</feature>
<feature type="compositionally biased region" description="Basic and acidic residues" evidence="1">
    <location>
        <begin position="15"/>
        <end position="27"/>
    </location>
</feature>
<dbReference type="AlphaFoldDB" id="A0AAW2I9F3"/>
<dbReference type="EMBL" id="JARGDH010000001">
    <property type="protein sequence ID" value="KAL0278747.1"/>
    <property type="molecule type" value="Genomic_DNA"/>
</dbReference>